<reference evidence="5" key="2">
    <citation type="submission" date="2019-12" db="EMBL/GenBank/DDBJ databases">
        <title>The whole-genome sequencing of Haloarcula japonica strain pws8.</title>
        <authorList>
            <person name="Verma D.K."/>
            <person name="Gopal K."/>
            <person name="Prasad E.S."/>
        </authorList>
    </citation>
    <scope>NUCLEOTIDE SEQUENCE</scope>
    <source>
        <strain evidence="5">Pws8</strain>
    </source>
</reference>
<dbReference type="EMBL" id="LIUF01000001">
    <property type="protein sequence ID" value="KOX95079.1"/>
    <property type="molecule type" value="Genomic_DNA"/>
</dbReference>
<dbReference type="OrthoDB" id="6111at2157"/>
<comment type="caution">
    <text evidence="4">The sequence shown here is derived from an EMBL/GenBank/DDBJ whole genome shotgun (WGS) entry which is preliminary data.</text>
</comment>
<keyword evidence="6" id="KW-1185">Reference proteome</keyword>
<dbReference type="SUPFAM" id="SSF54593">
    <property type="entry name" value="Glyoxalase/Bleomycin resistance protein/Dihydroxybiphenyl dioxygenase"/>
    <property type="match status" value="1"/>
</dbReference>
<dbReference type="RefSeq" id="WP_053966837.1">
    <property type="nucleotide sequence ID" value="NZ_JAWJXX010000021.1"/>
</dbReference>
<sequence>MATDIDATAHHFGIIVSNLDRAVEFYRDVLGLDVLTRFAVGGEAFGTAVDIEGASAELVHLDAGDARLELATYEPEGEEMPDPDLNRPGATHPGLEVDDLDAVADRLPDDVETLSGPQTTESGTTIMFVVDPEGNRIELLEP</sequence>
<dbReference type="Pfam" id="PF00903">
    <property type="entry name" value="Glyoxalase"/>
    <property type="match status" value="1"/>
</dbReference>
<reference evidence="4 6" key="1">
    <citation type="submission" date="2015-08" db="EMBL/GenBank/DDBJ databases">
        <title>Genomes of Isolates from Cabo Rojo, PR.</title>
        <authorList>
            <person name="Sanchez-Nieves R.L."/>
            <person name="Montalvo-Rodriguez R."/>
        </authorList>
    </citation>
    <scope>NUCLEOTIDE SEQUENCE [LARGE SCALE GENOMIC DNA]</scope>
    <source>
        <strain evidence="4 6">SL3</strain>
    </source>
</reference>
<dbReference type="GO" id="GO:0046491">
    <property type="term" value="P:L-methylmalonyl-CoA metabolic process"/>
    <property type="evidence" value="ECO:0007669"/>
    <property type="project" value="TreeGrafter"/>
</dbReference>
<dbReference type="InterPro" id="IPR051785">
    <property type="entry name" value="MMCE/EMCE_epimerase"/>
</dbReference>
<dbReference type="InterPro" id="IPR037523">
    <property type="entry name" value="VOC_core"/>
</dbReference>
<accession>A0A0M9AMJ4</accession>
<dbReference type="PATRIC" id="fig|1705562.3.peg.1826"/>
<dbReference type="Proteomes" id="UP000037729">
    <property type="component" value="Unassembled WGS sequence"/>
</dbReference>
<dbReference type="AlphaFoldDB" id="A0A0M9AMJ4"/>
<organism evidence="4 6">
    <name type="scientific">Haloarcula rubripromontorii</name>
    <dbReference type="NCBI Taxonomy" id="1705562"/>
    <lineage>
        <taxon>Archaea</taxon>
        <taxon>Methanobacteriati</taxon>
        <taxon>Methanobacteriota</taxon>
        <taxon>Stenosarchaea group</taxon>
        <taxon>Halobacteria</taxon>
        <taxon>Halobacteriales</taxon>
        <taxon>Haloarculaceae</taxon>
        <taxon>Haloarcula</taxon>
    </lineage>
</organism>
<proteinExistence type="predicted"/>
<evidence type="ECO:0000313" key="6">
    <source>
        <dbReference type="Proteomes" id="UP000037729"/>
    </source>
</evidence>
<dbReference type="PROSITE" id="PS51819">
    <property type="entry name" value="VOC"/>
    <property type="match status" value="1"/>
</dbReference>
<protein>
    <submittedName>
        <fullName evidence="4">Bleomycin resistance protein</fullName>
    </submittedName>
    <submittedName>
        <fullName evidence="5">VOC family protein</fullName>
    </submittedName>
</protein>
<dbReference type="GO" id="GO:0004493">
    <property type="term" value="F:methylmalonyl-CoA epimerase activity"/>
    <property type="evidence" value="ECO:0007669"/>
    <property type="project" value="TreeGrafter"/>
</dbReference>
<evidence type="ECO:0000313" key="4">
    <source>
        <dbReference type="EMBL" id="KOX95079.1"/>
    </source>
</evidence>
<dbReference type="PANTHER" id="PTHR43048">
    <property type="entry name" value="METHYLMALONYL-COA EPIMERASE"/>
    <property type="match status" value="1"/>
</dbReference>
<dbReference type="InterPro" id="IPR029068">
    <property type="entry name" value="Glyas_Bleomycin-R_OHBP_Dase"/>
</dbReference>
<keyword evidence="1" id="KW-0479">Metal-binding</keyword>
<evidence type="ECO:0000256" key="1">
    <source>
        <dbReference type="ARBA" id="ARBA00022723"/>
    </source>
</evidence>
<evidence type="ECO:0000256" key="2">
    <source>
        <dbReference type="SAM" id="MobiDB-lite"/>
    </source>
</evidence>
<feature type="region of interest" description="Disordered" evidence="2">
    <location>
        <begin position="73"/>
        <end position="96"/>
    </location>
</feature>
<feature type="domain" description="VOC" evidence="3">
    <location>
        <begin position="8"/>
        <end position="142"/>
    </location>
</feature>
<dbReference type="EMBL" id="WOWB01000001">
    <property type="protein sequence ID" value="NLV04935.1"/>
    <property type="molecule type" value="Genomic_DNA"/>
</dbReference>
<dbReference type="PANTHER" id="PTHR43048:SF3">
    <property type="entry name" value="METHYLMALONYL-COA EPIMERASE, MITOCHONDRIAL"/>
    <property type="match status" value="1"/>
</dbReference>
<name>A0A0M9AMJ4_9EURY</name>
<dbReference type="STRING" id="1705562.AMS69_04270"/>
<evidence type="ECO:0000259" key="3">
    <source>
        <dbReference type="PROSITE" id="PS51819"/>
    </source>
</evidence>
<dbReference type="Proteomes" id="UP000610611">
    <property type="component" value="Unassembled WGS sequence"/>
</dbReference>
<gene>
    <name evidence="4" type="ORF">AMS69_04270</name>
    <name evidence="5" type="ORF">GOC83_02120</name>
</gene>
<dbReference type="GO" id="GO:0046872">
    <property type="term" value="F:metal ion binding"/>
    <property type="evidence" value="ECO:0007669"/>
    <property type="project" value="UniProtKB-KW"/>
</dbReference>
<dbReference type="InterPro" id="IPR004360">
    <property type="entry name" value="Glyas_Fos-R_dOase_dom"/>
</dbReference>
<dbReference type="Gene3D" id="3.10.180.10">
    <property type="entry name" value="2,3-Dihydroxybiphenyl 1,2-Dioxygenase, domain 1"/>
    <property type="match status" value="1"/>
</dbReference>
<evidence type="ECO:0000313" key="5">
    <source>
        <dbReference type="EMBL" id="NLV04935.1"/>
    </source>
</evidence>